<evidence type="ECO:0000313" key="1">
    <source>
        <dbReference type="EMBL" id="QKF93737.1"/>
    </source>
</evidence>
<reference evidence="1 2" key="1">
    <citation type="submission" date="2020-04" db="EMBL/GenBank/DDBJ databases">
        <title>Advantages and limits of metagenomic assembly and binning of a giant virus.</title>
        <authorList>
            <person name="Schulz F."/>
            <person name="Andreani J."/>
            <person name="Francis R."/>
            <person name="Boudjemaa H."/>
            <person name="Bou Khalil J.Y."/>
            <person name="Lee J."/>
            <person name="La Scola B."/>
            <person name="Woyke T."/>
        </authorList>
    </citation>
    <scope>NUCLEOTIDE SEQUENCE [LARGE SCALE GENOMIC DNA]</scope>
    <source>
        <strain evidence="1 2">FV1/VV64</strain>
    </source>
</reference>
<proteinExistence type="predicted"/>
<name>A0A7D3V8L8_9VIRU</name>
<dbReference type="EMBL" id="MT418680">
    <property type="protein sequence ID" value="QKF93737.1"/>
    <property type="molecule type" value="Genomic_DNA"/>
</dbReference>
<keyword evidence="2" id="KW-1185">Reference proteome</keyword>
<accession>A0A7D3V8L8</accession>
<dbReference type="Proteomes" id="UP001162001">
    <property type="component" value="Segment"/>
</dbReference>
<organism evidence="1 2">
    <name type="scientific">Fadolivirus FV1/VV64</name>
    <dbReference type="NCBI Taxonomy" id="3070911"/>
    <lineage>
        <taxon>Viruses</taxon>
        <taxon>Varidnaviria</taxon>
        <taxon>Bamfordvirae</taxon>
        <taxon>Nucleocytoviricota</taxon>
        <taxon>Megaviricetes</taxon>
        <taxon>Imitervirales</taxon>
        <taxon>Mimiviridae</taxon>
        <taxon>Klosneuvirinae</taxon>
        <taxon>Fadolivirus</taxon>
        <taxon>Fadolivirus algeromassiliense</taxon>
    </lineage>
</organism>
<sequence length="136" mass="16398">MNEIDVPIYDGKESINQYIRRVEKYKMKILEEKYNEIIKFVNEWTNKTYVALTEFKNMNETELLQNASHNRKIVRKYCDIFNEKFNVDLNFNADTDSDEINDTYIIHLLTKMLVLIDYTLTRRKLGNKTLFTIKKK</sequence>
<gene>
    <name evidence="1" type="ORF">Fadolivirus_1_279</name>
</gene>
<evidence type="ECO:0000313" key="2">
    <source>
        <dbReference type="Proteomes" id="UP001162001"/>
    </source>
</evidence>
<protein>
    <submittedName>
        <fullName evidence="1">Uncharacterized protein</fullName>
    </submittedName>
</protein>